<evidence type="ECO:0000256" key="3">
    <source>
        <dbReference type="ARBA" id="ARBA00022771"/>
    </source>
</evidence>
<name>C3Z0Q0_BRAFL</name>
<dbReference type="eggNOG" id="KOG4216">
    <property type="taxonomic scope" value="Eukaryota"/>
</dbReference>
<dbReference type="InterPro" id="IPR003078">
    <property type="entry name" value="Retinoic_acid_rcpt"/>
</dbReference>
<dbReference type="PANTHER" id="PTHR45805:SF2">
    <property type="entry name" value="NUCLEAR HORMONE RECEPTOR HR3-RELATED"/>
    <property type="match status" value="1"/>
</dbReference>
<evidence type="ECO:0000256" key="8">
    <source>
        <dbReference type="ARBA" id="ARBA00023170"/>
    </source>
</evidence>
<dbReference type="PRINTS" id="PR01292">
    <property type="entry name" value="RETNOICACIDR"/>
</dbReference>
<gene>
    <name evidence="13" type="ORF">BRAFLDRAFT_174225</name>
</gene>
<keyword evidence="3 10" id="KW-0863">Zinc-finger</keyword>
<reference evidence="13" key="1">
    <citation type="journal article" date="2008" name="Nature">
        <title>The amphioxus genome and the evolution of the chordate karyotype.</title>
        <authorList>
            <consortium name="US DOE Joint Genome Institute (JGI-PGF)"/>
            <person name="Putnam N.H."/>
            <person name="Butts T."/>
            <person name="Ferrier D.E.K."/>
            <person name="Furlong R.F."/>
            <person name="Hellsten U."/>
            <person name="Kawashima T."/>
            <person name="Robinson-Rechavi M."/>
            <person name="Shoguchi E."/>
            <person name="Terry A."/>
            <person name="Yu J.-K."/>
            <person name="Benito-Gutierrez E.L."/>
            <person name="Dubchak I."/>
            <person name="Garcia-Fernandez J."/>
            <person name="Gibson-Brown J.J."/>
            <person name="Grigoriev I.V."/>
            <person name="Horton A.C."/>
            <person name="de Jong P.J."/>
            <person name="Jurka J."/>
            <person name="Kapitonov V.V."/>
            <person name="Kohara Y."/>
            <person name="Kuroki Y."/>
            <person name="Lindquist E."/>
            <person name="Lucas S."/>
            <person name="Osoegawa K."/>
            <person name="Pennacchio L.A."/>
            <person name="Salamov A.A."/>
            <person name="Satou Y."/>
            <person name="Sauka-Spengler T."/>
            <person name="Schmutz J."/>
            <person name="Shin-I T."/>
            <person name="Toyoda A."/>
            <person name="Bronner-Fraser M."/>
            <person name="Fujiyama A."/>
            <person name="Holland L.Z."/>
            <person name="Holland P.W.H."/>
            <person name="Satoh N."/>
            <person name="Rokhsar D.S."/>
        </authorList>
    </citation>
    <scope>NUCLEOTIDE SEQUENCE [LARGE SCALE GENOMIC DNA]</scope>
    <source>
        <strain evidence="13">S238N-H82</strain>
        <tissue evidence="13">Testes</tissue>
    </source>
</reference>
<dbReference type="InParanoid" id="C3Z0Q0"/>
<protein>
    <submittedName>
        <fullName evidence="13">Uncharacterized protein</fullName>
    </submittedName>
</protein>
<dbReference type="AlphaFoldDB" id="C3Z0Q0"/>
<dbReference type="InterPro" id="IPR044101">
    <property type="entry name" value="NR_DBD_ROR"/>
</dbReference>
<dbReference type="InterPro" id="IPR035500">
    <property type="entry name" value="NHR-like_dom_sf"/>
</dbReference>
<evidence type="ECO:0000256" key="1">
    <source>
        <dbReference type="ARBA" id="ARBA00004123"/>
    </source>
</evidence>
<dbReference type="SUPFAM" id="SSF48508">
    <property type="entry name" value="Nuclear receptor ligand-binding domain"/>
    <property type="match status" value="1"/>
</dbReference>
<sequence>LSAQIETIPCKICGDKSSGIHYGVITCEGCKGFFRRSQQNNAAYSCPRNKNCQIDRTNRNRCQHCRLQKCLALGMSRDGGYCSAFNQKAFIVIVTFAKKGYGDCFQWYCSRTFVKFPFISFPAVKFGRMSKKQRDTLYMEILRQQKEQGKTNEAEATYIPSPPATTKPAFPYEPQYPLPDTSAEIPPKMIKPPNNGLSNGLAYAMITEGEICNGNLSEKPGCANNISVCPTSKLLLSSNLLFITWLFRSLHTHYSWVTWMQITFEITEAYQKTTKYTISDIQSLWSEYHTEITAQKYRSMVRPKQLDIYCVISWFVYVQDMASFFFSQPRVDFWKFCAEQITGCIQMVVEFAKNIPGFMDLCQNDQIILLKTGCFENLLVRMSREINPNTNAVLFDGKFASIDFFSILGLNDLVSAMYDLGRSVCMLKLTEQELALFCAVVLVSADRPGLREPMAVEKLQEKIIQALRYQVSQTHPAEPSFLAKILMKMPNLRSVAARHMEELAALKMQSPSLPEFPPLYKELFMP</sequence>
<keyword evidence="2 10" id="KW-0479">Metal-binding</keyword>
<dbReference type="SUPFAM" id="SSF57716">
    <property type="entry name" value="Glucocorticoid receptor-like (DNA-binding domain)"/>
    <property type="match status" value="1"/>
</dbReference>
<keyword evidence="8 10" id="KW-0675">Receptor</keyword>
<keyword evidence="9 10" id="KW-0539">Nucleus</keyword>
<evidence type="ECO:0000256" key="5">
    <source>
        <dbReference type="ARBA" id="ARBA00023015"/>
    </source>
</evidence>
<evidence type="ECO:0000256" key="7">
    <source>
        <dbReference type="ARBA" id="ARBA00023163"/>
    </source>
</evidence>
<dbReference type="PROSITE" id="PS00031">
    <property type="entry name" value="NUCLEAR_REC_DBD_1"/>
    <property type="match status" value="1"/>
</dbReference>
<feature type="non-terminal residue" evidence="13">
    <location>
        <position position="1"/>
    </location>
</feature>
<dbReference type="InterPro" id="IPR001723">
    <property type="entry name" value="Nuclear_hrmn_rcpt"/>
</dbReference>
<dbReference type="STRING" id="7739.C3Z0Q0"/>
<accession>C3Z0Q0</accession>
<dbReference type="EMBL" id="GG666569">
    <property type="protein sequence ID" value="EEN53930.1"/>
    <property type="molecule type" value="Genomic_DNA"/>
</dbReference>
<comment type="subcellular location">
    <subcellularLocation>
        <location evidence="1 10">Nucleus</location>
    </subcellularLocation>
</comment>
<dbReference type="GO" id="GO:0048384">
    <property type="term" value="P:retinoic acid receptor signaling pathway"/>
    <property type="evidence" value="ECO:0007669"/>
    <property type="project" value="InterPro"/>
</dbReference>
<dbReference type="InterPro" id="IPR001628">
    <property type="entry name" value="Znf_hrmn_rcpt"/>
</dbReference>
<dbReference type="PRINTS" id="PR00047">
    <property type="entry name" value="STROIDFINGER"/>
</dbReference>
<dbReference type="GO" id="GO:0005634">
    <property type="term" value="C:nucleus"/>
    <property type="evidence" value="ECO:0007669"/>
    <property type="project" value="UniProtKB-SubCell"/>
</dbReference>
<keyword evidence="4 10" id="KW-0862">Zinc</keyword>
<dbReference type="FunFam" id="3.30.50.10:FF:000003">
    <property type="entry name" value="Nuclear orphan receptor ROR-beta"/>
    <property type="match status" value="1"/>
</dbReference>
<dbReference type="PROSITE" id="PS51030">
    <property type="entry name" value="NUCLEAR_REC_DBD_2"/>
    <property type="match status" value="1"/>
</dbReference>
<dbReference type="Gene3D" id="1.10.565.10">
    <property type="entry name" value="Retinoid X Receptor"/>
    <property type="match status" value="1"/>
</dbReference>
<dbReference type="CDD" id="cd06968">
    <property type="entry name" value="NR_DBD_ROR"/>
    <property type="match status" value="1"/>
</dbReference>
<keyword evidence="7 10" id="KW-0804">Transcription</keyword>
<organism>
    <name type="scientific">Branchiostoma floridae</name>
    <name type="common">Florida lancelet</name>
    <name type="synonym">Amphioxus</name>
    <dbReference type="NCBI Taxonomy" id="7739"/>
    <lineage>
        <taxon>Eukaryota</taxon>
        <taxon>Metazoa</taxon>
        <taxon>Chordata</taxon>
        <taxon>Cephalochordata</taxon>
        <taxon>Leptocardii</taxon>
        <taxon>Amphioxiformes</taxon>
        <taxon>Branchiostomatidae</taxon>
        <taxon>Branchiostoma</taxon>
    </lineage>
</organism>
<comment type="similarity">
    <text evidence="10">Belongs to the nuclear hormone receptor family.</text>
</comment>
<dbReference type="PRINTS" id="PR00398">
    <property type="entry name" value="STRDHORMONER"/>
</dbReference>
<dbReference type="PANTHER" id="PTHR45805">
    <property type="entry name" value="NUCLEAR HORMONE RECEPTOR HR3-RELATED"/>
    <property type="match status" value="1"/>
</dbReference>
<evidence type="ECO:0000256" key="2">
    <source>
        <dbReference type="ARBA" id="ARBA00022723"/>
    </source>
</evidence>
<dbReference type="GO" id="GO:0004879">
    <property type="term" value="F:nuclear receptor activity"/>
    <property type="evidence" value="ECO:0007669"/>
    <property type="project" value="InterPro"/>
</dbReference>
<evidence type="ECO:0000256" key="10">
    <source>
        <dbReference type="RuleBase" id="RU004334"/>
    </source>
</evidence>
<dbReference type="GO" id="GO:0008270">
    <property type="term" value="F:zinc ion binding"/>
    <property type="evidence" value="ECO:0007669"/>
    <property type="project" value="UniProtKB-KW"/>
</dbReference>
<dbReference type="Pfam" id="PF00104">
    <property type="entry name" value="Hormone_recep"/>
    <property type="match status" value="1"/>
</dbReference>
<evidence type="ECO:0000313" key="13">
    <source>
        <dbReference type="EMBL" id="EEN53930.1"/>
    </source>
</evidence>
<evidence type="ECO:0000256" key="6">
    <source>
        <dbReference type="ARBA" id="ARBA00023125"/>
    </source>
</evidence>
<feature type="non-terminal residue" evidence="13">
    <location>
        <position position="526"/>
    </location>
</feature>
<dbReference type="PROSITE" id="PS51843">
    <property type="entry name" value="NR_LBD"/>
    <property type="match status" value="1"/>
</dbReference>
<feature type="domain" description="Nuclear receptor" evidence="11">
    <location>
        <begin position="7"/>
        <end position="82"/>
    </location>
</feature>
<feature type="domain" description="NR LBD" evidence="12">
    <location>
        <begin position="276"/>
        <end position="525"/>
    </location>
</feature>
<dbReference type="FunCoup" id="C3Z0Q0">
    <property type="interactions" value="62"/>
</dbReference>
<keyword evidence="5 10" id="KW-0805">Transcription regulation</keyword>
<dbReference type="InterPro" id="IPR000536">
    <property type="entry name" value="Nucl_hrmn_rcpt_lig-bd"/>
</dbReference>
<dbReference type="SMART" id="SM00399">
    <property type="entry name" value="ZnF_C4"/>
    <property type="match status" value="1"/>
</dbReference>
<dbReference type="Pfam" id="PF00105">
    <property type="entry name" value="zf-C4"/>
    <property type="match status" value="1"/>
</dbReference>
<evidence type="ECO:0000259" key="12">
    <source>
        <dbReference type="PROSITE" id="PS51843"/>
    </source>
</evidence>
<dbReference type="SMART" id="SM00430">
    <property type="entry name" value="HOLI"/>
    <property type="match status" value="1"/>
</dbReference>
<dbReference type="InterPro" id="IPR013088">
    <property type="entry name" value="Znf_NHR/GATA"/>
</dbReference>
<keyword evidence="6 10" id="KW-0238">DNA-binding</keyword>
<dbReference type="CDD" id="cd06939">
    <property type="entry name" value="NR_LBD_ROR_like"/>
    <property type="match status" value="1"/>
</dbReference>
<dbReference type="Gene3D" id="3.30.50.10">
    <property type="entry name" value="Erythroid Transcription Factor GATA-1, subunit A"/>
    <property type="match status" value="1"/>
</dbReference>
<evidence type="ECO:0000256" key="4">
    <source>
        <dbReference type="ARBA" id="ARBA00022833"/>
    </source>
</evidence>
<proteinExistence type="inferred from homology"/>
<evidence type="ECO:0000256" key="9">
    <source>
        <dbReference type="ARBA" id="ARBA00023242"/>
    </source>
</evidence>
<dbReference type="GO" id="GO:0043565">
    <property type="term" value="F:sequence-specific DNA binding"/>
    <property type="evidence" value="ECO:0007669"/>
    <property type="project" value="InterPro"/>
</dbReference>
<evidence type="ECO:0000259" key="11">
    <source>
        <dbReference type="PROSITE" id="PS51030"/>
    </source>
</evidence>